<feature type="transmembrane region" description="Helical" evidence="8">
    <location>
        <begin position="359"/>
        <end position="382"/>
    </location>
</feature>
<protein>
    <recommendedName>
        <fullName evidence="5">Beta-1,4-mannosyltransferase bre-3</fullName>
    </recommendedName>
    <alternativeName>
        <fullName evidence="6">Bacillus thuringiensis toxin-resistant protein 3</fullName>
    </alternativeName>
</protein>
<dbReference type="FunFam" id="3.90.550.10:FF:000175">
    <property type="entry name" value="Beta-1,4-mannosyltransferase bre-3"/>
    <property type="match status" value="1"/>
</dbReference>
<feature type="domain" description="Glycosyltransferase 2-like" evidence="9">
    <location>
        <begin position="196"/>
        <end position="396"/>
    </location>
</feature>
<proteinExistence type="inferred from homology"/>
<keyword evidence="4" id="KW-0808">Transferase</keyword>
<feature type="non-terminal residue" evidence="10">
    <location>
        <position position="455"/>
    </location>
</feature>
<dbReference type="InterPro" id="IPR001173">
    <property type="entry name" value="Glyco_trans_2-like"/>
</dbReference>
<evidence type="ECO:0000259" key="9">
    <source>
        <dbReference type="Pfam" id="PF13632"/>
    </source>
</evidence>
<keyword evidence="3" id="KW-0328">Glycosyltransferase</keyword>
<dbReference type="EMBL" id="BTSX01000004">
    <property type="protein sequence ID" value="GMS92913.1"/>
    <property type="molecule type" value="Genomic_DNA"/>
</dbReference>
<feature type="transmembrane region" description="Helical" evidence="8">
    <location>
        <begin position="62"/>
        <end position="88"/>
    </location>
</feature>
<keyword evidence="8" id="KW-0812">Transmembrane</keyword>
<organism evidence="10 11">
    <name type="scientific">Pristionchus entomophagus</name>
    <dbReference type="NCBI Taxonomy" id="358040"/>
    <lineage>
        <taxon>Eukaryota</taxon>
        <taxon>Metazoa</taxon>
        <taxon>Ecdysozoa</taxon>
        <taxon>Nematoda</taxon>
        <taxon>Chromadorea</taxon>
        <taxon>Rhabditida</taxon>
        <taxon>Rhabditina</taxon>
        <taxon>Diplogasteromorpha</taxon>
        <taxon>Diplogasteroidea</taxon>
        <taxon>Neodiplogasteridae</taxon>
        <taxon>Pristionchus</taxon>
    </lineage>
</organism>
<dbReference type="InterPro" id="IPR029044">
    <property type="entry name" value="Nucleotide-diphossugar_trans"/>
</dbReference>
<keyword evidence="7" id="KW-0978">Insecticide resistance</keyword>
<dbReference type="GO" id="GO:0005737">
    <property type="term" value="C:cytoplasm"/>
    <property type="evidence" value="ECO:0007669"/>
    <property type="project" value="TreeGrafter"/>
</dbReference>
<feature type="transmembrane region" description="Helical" evidence="8">
    <location>
        <begin position="20"/>
        <end position="42"/>
    </location>
</feature>
<evidence type="ECO:0000256" key="5">
    <source>
        <dbReference type="ARBA" id="ARBA00071758"/>
    </source>
</evidence>
<dbReference type="AlphaFoldDB" id="A0AAV5TCK5"/>
<keyword evidence="11" id="KW-1185">Reference proteome</keyword>
<dbReference type="PANTHER" id="PTHR16779">
    <property type="entry name" value="BETA-1,4-MANNOSYLTRANSFERASE EGH"/>
    <property type="match status" value="1"/>
</dbReference>
<evidence type="ECO:0000256" key="6">
    <source>
        <dbReference type="ARBA" id="ARBA00077352"/>
    </source>
</evidence>
<evidence type="ECO:0000256" key="2">
    <source>
        <dbReference type="ARBA" id="ARBA00006739"/>
    </source>
</evidence>
<comment type="pathway">
    <text evidence="1">Protein modification; protein glycosylation.</text>
</comment>
<name>A0AAV5TCK5_9BILA</name>
<dbReference type="SUPFAM" id="SSF53448">
    <property type="entry name" value="Nucleotide-diphospho-sugar transferases"/>
    <property type="match status" value="1"/>
</dbReference>
<dbReference type="Proteomes" id="UP001432027">
    <property type="component" value="Unassembled WGS sequence"/>
</dbReference>
<evidence type="ECO:0000256" key="7">
    <source>
        <dbReference type="ARBA" id="ARBA00084120"/>
    </source>
</evidence>
<feature type="transmembrane region" description="Helical" evidence="8">
    <location>
        <begin position="388"/>
        <end position="410"/>
    </location>
</feature>
<keyword evidence="8" id="KW-0472">Membrane</keyword>
<evidence type="ECO:0000313" key="11">
    <source>
        <dbReference type="Proteomes" id="UP001432027"/>
    </source>
</evidence>
<reference evidence="10" key="1">
    <citation type="submission" date="2023-10" db="EMBL/GenBank/DDBJ databases">
        <title>Genome assembly of Pristionchus species.</title>
        <authorList>
            <person name="Yoshida K."/>
            <person name="Sommer R.J."/>
        </authorList>
    </citation>
    <scope>NUCLEOTIDE SEQUENCE</scope>
    <source>
        <strain evidence="10">RS0144</strain>
    </source>
</reference>
<comment type="caution">
    <text evidence="10">The sequence shown here is derived from an EMBL/GenBank/DDBJ whole genome shotgun (WGS) entry which is preliminary data.</text>
</comment>
<gene>
    <name evidence="10" type="ORF">PENTCL1PPCAC_15088</name>
</gene>
<dbReference type="InterPro" id="IPR027389">
    <property type="entry name" value="B_mannosylTrfase_Bre-3/Egh"/>
</dbReference>
<accession>A0AAV5TCK5</accession>
<dbReference type="Pfam" id="PF13632">
    <property type="entry name" value="Glyco_trans_2_3"/>
    <property type="match status" value="1"/>
</dbReference>
<feature type="transmembrane region" description="Helical" evidence="8">
    <location>
        <begin position="422"/>
        <end position="451"/>
    </location>
</feature>
<sequence>NARLSQPFRSSIHRVHMSKLKHLLHCFVLYSWIGISICMTIFFNTNKVSVDPIQEYGLIPTILLYIGKCMPLLILPQCIFELIGLTFFNPFKGKVLLKSVPLLAPLVCFRVVTRGLYRRLVKDNIFLNMETCKNLGLTNFMFEVVTDNRLDLPFHPRSREIVVPNSYKTKTGALFKARALQYCIEDKVNTLRDCDWVVHLDEETLLTTESVCGILNFVEDGKHDFGQGLITYASGEIVNWLTTLTDSYRVTDDCGKLHCQLSVLHKPVFGWKGSYVVTRNGAERTIGWDHGPEGSIAEDTYFGILAMQAGYSFDFIEGEMHEKSPFTTMDFLRQRKRWLEGQLLTVFSKKIRLIYKLPLAFVVFSWLLAPLTIVNIGVSFFFPLPRNVALDAIFAFLSAISLYMSVFGVAHSFTQKYGKNPILLLLYCIGACLTITFSLVIQVISVFMLIFGPKK</sequence>
<feature type="non-terminal residue" evidence="10">
    <location>
        <position position="1"/>
    </location>
</feature>
<evidence type="ECO:0000313" key="10">
    <source>
        <dbReference type="EMBL" id="GMS92913.1"/>
    </source>
</evidence>
<evidence type="ECO:0000256" key="8">
    <source>
        <dbReference type="SAM" id="Phobius"/>
    </source>
</evidence>
<keyword evidence="8" id="KW-1133">Transmembrane helix</keyword>
<evidence type="ECO:0000256" key="1">
    <source>
        <dbReference type="ARBA" id="ARBA00004922"/>
    </source>
</evidence>
<comment type="similarity">
    <text evidence="2">Belongs to the glycosyltransferase 2 family.</text>
</comment>
<evidence type="ECO:0000256" key="3">
    <source>
        <dbReference type="ARBA" id="ARBA00022676"/>
    </source>
</evidence>
<dbReference type="GO" id="GO:0019187">
    <property type="term" value="F:beta-1,4-mannosyltransferase activity"/>
    <property type="evidence" value="ECO:0007669"/>
    <property type="project" value="InterPro"/>
</dbReference>
<evidence type="ECO:0000256" key="4">
    <source>
        <dbReference type="ARBA" id="ARBA00022679"/>
    </source>
</evidence>
<dbReference type="PANTHER" id="PTHR16779:SF1">
    <property type="entry name" value="BETA-1,4-MANNOSYLTRANSFERASE EGH"/>
    <property type="match status" value="1"/>
</dbReference>